<name>A0ABQ5XCG2_9GAMM</name>
<protein>
    <recommendedName>
        <fullName evidence="4">Mannosyltransferase (PIG-V)</fullName>
    </recommendedName>
</protein>
<gene>
    <name evidence="2" type="ORF">GCM10007898_17840</name>
</gene>
<reference evidence="3" key="1">
    <citation type="journal article" date="2019" name="Int. J. Syst. Evol. Microbiol.">
        <title>The Global Catalogue of Microorganisms (GCM) 10K type strain sequencing project: providing services to taxonomists for standard genome sequencing and annotation.</title>
        <authorList>
            <consortium name="The Broad Institute Genomics Platform"/>
            <consortium name="The Broad Institute Genome Sequencing Center for Infectious Disease"/>
            <person name="Wu L."/>
            <person name="Ma J."/>
        </authorList>
    </citation>
    <scope>NUCLEOTIDE SEQUENCE [LARGE SCALE GENOMIC DNA]</scope>
    <source>
        <strain evidence="3">NBRC 111981</strain>
    </source>
</reference>
<evidence type="ECO:0000313" key="2">
    <source>
        <dbReference type="EMBL" id="GLQ88215.1"/>
    </source>
</evidence>
<evidence type="ECO:0000256" key="1">
    <source>
        <dbReference type="SAM" id="Phobius"/>
    </source>
</evidence>
<keyword evidence="1" id="KW-0472">Membrane</keyword>
<dbReference type="EMBL" id="BSOA01000015">
    <property type="protein sequence ID" value="GLQ88215.1"/>
    <property type="molecule type" value="Genomic_DNA"/>
</dbReference>
<proteinExistence type="predicted"/>
<accession>A0ABQ5XCG2</accession>
<dbReference type="Proteomes" id="UP001156627">
    <property type="component" value="Unassembled WGS sequence"/>
</dbReference>
<keyword evidence="3" id="KW-1185">Reference proteome</keyword>
<evidence type="ECO:0000313" key="3">
    <source>
        <dbReference type="Proteomes" id="UP001156627"/>
    </source>
</evidence>
<feature type="transmembrane region" description="Helical" evidence="1">
    <location>
        <begin position="184"/>
        <end position="209"/>
    </location>
</feature>
<keyword evidence="1" id="KW-0812">Transmembrane</keyword>
<feature type="transmembrane region" description="Helical" evidence="1">
    <location>
        <begin position="225"/>
        <end position="244"/>
    </location>
</feature>
<evidence type="ECO:0008006" key="4">
    <source>
        <dbReference type="Google" id="ProtNLM"/>
    </source>
</evidence>
<feature type="transmembrane region" description="Helical" evidence="1">
    <location>
        <begin position="139"/>
        <end position="155"/>
    </location>
</feature>
<sequence>MPAIQQLLHRVGRKPGGVLDTSNTGVQFEAGMLALGMFVLHQLIEWVIAVIYHHSVFETCNWDCVRYVSLAQQGYPATLTTVDHMENWAFFPLFPLLIRAIVAVTAISAPLAAVLLGKLLFLGSIYAFILFAKKYSSTLPPFYPALIVALSPYAVYGNSGYTEPLFLLLTSVFFVFLKDRRFLACGLVGMLLSASRAPGILVCLSYALVALQSLSTSNWEQRKEIVLGGLLIPLGLGLFMMHLYQHMGDALAFLHVQKAWGRNFGNPLAVIATGIHKGTIHLDWALMSLAAVIAALLLMLMQDAALGVFSLVSVLIPLSSGLESMPRYIWWQAPLLLLLAQIMKWRAARLVLIPLFAAGMVYMYIAWMQGKSWTT</sequence>
<organism evidence="2 3">
    <name type="scientific">Dyella flagellata</name>
    <dbReference type="NCBI Taxonomy" id="1867833"/>
    <lineage>
        <taxon>Bacteria</taxon>
        <taxon>Pseudomonadati</taxon>
        <taxon>Pseudomonadota</taxon>
        <taxon>Gammaproteobacteria</taxon>
        <taxon>Lysobacterales</taxon>
        <taxon>Rhodanobacteraceae</taxon>
        <taxon>Dyella</taxon>
    </lineage>
</organism>
<comment type="caution">
    <text evidence="2">The sequence shown here is derived from an EMBL/GenBank/DDBJ whole genome shotgun (WGS) entry which is preliminary data.</text>
</comment>
<dbReference type="RefSeq" id="WP_284331661.1">
    <property type="nucleotide sequence ID" value="NZ_BSOA01000015.1"/>
</dbReference>
<feature type="transmembrane region" description="Helical" evidence="1">
    <location>
        <begin position="350"/>
        <end position="367"/>
    </location>
</feature>
<keyword evidence="1" id="KW-1133">Transmembrane helix</keyword>
<feature type="transmembrane region" description="Helical" evidence="1">
    <location>
        <begin position="284"/>
        <end position="316"/>
    </location>
</feature>